<protein>
    <recommendedName>
        <fullName evidence="4">Sulfatase N-terminal domain-containing protein</fullName>
    </recommendedName>
</protein>
<dbReference type="GO" id="GO:0018958">
    <property type="term" value="P:phenol-containing compound metabolic process"/>
    <property type="evidence" value="ECO:0007669"/>
    <property type="project" value="InterPro"/>
</dbReference>
<dbReference type="SUPFAM" id="SSF53649">
    <property type="entry name" value="Alkaline phosphatase-like"/>
    <property type="match status" value="1"/>
</dbReference>
<dbReference type="PANTHER" id="PTHR43108">
    <property type="entry name" value="N-ACETYLGLUCOSAMINE-6-SULFATASE FAMILY MEMBER"/>
    <property type="match status" value="1"/>
</dbReference>
<feature type="domain" description="Sulfatase N-terminal" evidence="4">
    <location>
        <begin position="29"/>
        <end position="350"/>
    </location>
</feature>
<evidence type="ECO:0000256" key="2">
    <source>
        <dbReference type="PIRSR" id="PIRSR000972-50"/>
    </source>
</evidence>
<dbReference type="GO" id="GO:0005539">
    <property type="term" value="F:glycosaminoglycan binding"/>
    <property type="evidence" value="ECO:0007669"/>
    <property type="project" value="TreeGrafter"/>
</dbReference>
<dbReference type="CDD" id="cd16147">
    <property type="entry name" value="G6S"/>
    <property type="match status" value="1"/>
</dbReference>
<sequence length="556" mass="63358">MKLSSVLLLSTASVAATGAGPKPKPLRRPNFVLIMSDDQDKHLDSLDFQPAIQKQIANHGTMFESHYCTMAQCCPSRVSFFTGRHGHNTNITDVAPPYGGYPMFIEQGFNKQYLPVWLQHAGYNTYYVGKLVNSHSDKNYNKPYPAGFNGTDFLIQPNIYNYRNASFQRNHDEPNFLDDAADNVDMRPFFLLAMPIGPHSEVVPTGNGVMFTPPVPADRHSRLYPNVTIPRTKSFNPASPKDISFLRDLPLLNSTVVDSLDEFYRLRLRALASVDDMVDEIFAKLEKRRLLENTHVIYTTDNGFHMDQHRLQAGKTTCYEEDVNIPFMIRMNHPTNHVDLAPTIFDLAGIPLRDDFDGAPMPIKDKDQKKPQTYESINVEFWGINSVEEGHYGANCEVPEYSLVGFDLRSYIMNNTYKSVRLIGSGYNIMYSAWCTNEHELYNMHADPYQMNNIYQSKGYPLGNSIEKVVSRLNGLMMVLRRCQGQQCVCPWKTLHPKGNVKSHPDVLQSKYNSFYEKQMPQVSFDECLQGFIISIEGPQVPAMLARRRRTQIMTS</sequence>
<reference evidence="6" key="1">
    <citation type="submission" date="2014-10" db="EMBL/GenBank/DDBJ databases">
        <authorList>
            <person name="King R."/>
        </authorList>
    </citation>
    <scope>NUCLEOTIDE SEQUENCE [LARGE SCALE GENOMIC DNA]</scope>
    <source>
        <strain evidence="6">A3/5</strain>
    </source>
</reference>
<evidence type="ECO:0000256" key="3">
    <source>
        <dbReference type="SAM" id="SignalP"/>
    </source>
</evidence>
<dbReference type="InterPro" id="IPR017850">
    <property type="entry name" value="Alkaline_phosphatase_core_sf"/>
</dbReference>
<dbReference type="Gene3D" id="3.40.720.10">
    <property type="entry name" value="Alkaline Phosphatase, subunit A"/>
    <property type="match status" value="1"/>
</dbReference>
<comment type="PTM">
    <text evidence="2">The conversion to 3-oxoalanine (also known as C-formylglycine, FGly), of a serine or cysteine residue in prokaryotes and of a cysteine residue in eukaryotes, is critical for catalytic activity.</text>
</comment>
<feature type="signal peptide" evidence="3">
    <location>
        <begin position="1"/>
        <end position="19"/>
    </location>
</feature>
<dbReference type="AlphaFoldDB" id="A0A2L2TBU7"/>
<dbReference type="EMBL" id="LN649229">
    <property type="protein sequence ID" value="CEI67399.1"/>
    <property type="molecule type" value="Genomic_DNA"/>
</dbReference>
<comment type="similarity">
    <text evidence="1">Belongs to the sulfatase family.</text>
</comment>
<name>A0A2L2TBU7_9HYPO</name>
<keyword evidence="6" id="KW-1185">Reference proteome</keyword>
<dbReference type="InterPro" id="IPR000917">
    <property type="entry name" value="Sulfatase_N"/>
</dbReference>
<dbReference type="PANTHER" id="PTHR43108:SF8">
    <property type="entry name" value="SD21168P"/>
    <property type="match status" value="1"/>
</dbReference>
<organism evidence="5 6">
    <name type="scientific">Fusarium venenatum</name>
    <dbReference type="NCBI Taxonomy" id="56646"/>
    <lineage>
        <taxon>Eukaryota</taxon>
        <taxon>Fungi</taxon>
        <taxon>Dikarya</taxon>
        <taxon>Ascomycota</taxon>
        <taxon>Pezizomycotina</taxon>
        <taxon>Sordariomycetes</taxon>
        <taxon>Hypocreomycetidae</taxon>
        <taxon>Hypocreales</taxon>
        <taxon>Nectriaceae</taxon>
        <taxon>Fusarium</taxon>
    </lineage>
</organism>
<dbReference type="Proteomes" id="UP000245910">
    <property type="component" value="Chromosome I"/>
</dbReference>
<accession>A0A2L2TBU7</accession>
<feature type="chain" id="PRO_5014636686" description="Sulfatase N-terminal domain-containing protein" evidence="3">
    <location>
        <begin position="20"/>
        <end position="556"/>
    </location>
</feature>
<evidence type="ECO:0000259" key="4">
    <source>
        <dbReference type="Pfam" id="PF00884"/>
    </source>
</evidence>
<keyword evidence="3" id="KW-0732">Signal</keyword>
<proteinExistence type="inferred from homology"/>
<dbReference type="STRING" id="56646.A0A2L2TBU7"/>
<dbReference type="GO" id="GO:0004065">
    <property type="term" value="F:arylsulfatase activity"/>
    <property type="evidence" value="ECO:0007669"/>
    <property type="project" value="InterPro"/>
</dbReference>
<evidence type="ECO:0000313" key="5">
    <source>
        <dbReference type="EMBL" id="CEI67399.1"/>
    </source>
</evidence>
<feature type="modified residue" description="3-oxoalanine (Cys)" evidence="2">
    <location>
        <position position="73"/>
    </location>
</feature>
<evidence type="ECO:0000313" key="6">
    <source>
        <dbReference type="Proteomes" id="UP000245910"/>
    </source>
</evidence>
<evidence type="ECO:0000256" key="1">
    <source>
        <dbReference type="ARBA" id="ARBA00008779"/>
    </source>
</evidence>
<dbReference type="GO" id="GO:0008449">
    <property type="term" value="F:N-acetylglucosamine-6-sulfatase activity"/>
    <property type="evidence" value="ECO:0007669"/>
    <property type="project" value="TreeGrafter"/>
</dbReference>
<dbReference type="InterPro" id="IPR012083">
    <property type="entry name" value="Arylsulfatase"/>
</dbReference>
<dbReference type="PIRSF" id="PIRSF000972">
    <property type="entry name" value="Arylsulf_plant"/>
    <property type="match status" value="1"/>
</dbReference>
<dbReference type="Pfam" id="PF00884">
    <property type="entry name" value="Sulfatase"/>
    <property type="match status" value="1"/>
</dbReference>